<keyword evidence="10" id="KW-1185">Reference proteome</keyword>
<evidence type="ECO:0000256" key="1">
    <source>
        <dbReference type="ARBA" id="ARBA00008136"/>
    </source>
</evidence>
<evidence type="ECO:0000256" key="8">
    <source>
        <dbReference type="RuleBase" id="RU364100"/>
    </source>
</evidence>
<comment type="caution">
    <text evidence="9">The sequence shown here is derived from an EMBL/GenBank/DDBJ whole genome shotgun (WGS) entry which is preliminary data.</text>
</comment>
<sequence length="220" mass="24954">MPGRYIFTSSDEAVRECFRPRNEIDLEPRYNIAPTQQVPVLRQTTEGRELVYMRWGLLPFWLKEMPKGAPVIAARSENAATSPMFRMAMTKRRCLMLADGFYEWQVVGKEKRPWLFHLKDNGPFAFAAIWEDWTPPDGEKIESCALFTTESNGLISPIHERMPVILPPDQYEAWLSPATSLMKAVDMMRAFPSAQMQAHQVGKAVSSVKAAGAELIAPLH</sequence>
<dbReference type="EC" id="3.4.-.-" evidence="8"/>
<accession>A0ABU5EER9</accession>
<evidence type="ECO:0000256" key="6">
    <source>
        <dbReference type="ARBA" id="ARBA00023125"/>
    </source>
</evidence>
<keyword evidence="7" id="KW-0456">Lyase</keyword>
<gene>
    <name evidence="9" type="ORF">SMD27_16895</name>
</gene>
<proteinExistence type="inferred from homology"/>
<dbReference type="Proteomes" id="UP001279642">
    <property type="component" value="Unassembled WGS sequence"/>
</dbReference>
<dbReference type="RefSeq" id="WP_320509598.1">
    <property type="nucleotide sequence ID" value="NZ_JAXCLW010000005.1"/>
</dbReference>
<dbReference type="EMBL" id="JAXCLW010000005">
    <property type="protein sequence ID" value="MDY0884524.1"/>
    <property type="molecule type" value="Genomic_DNA"/>
</dbReference>
<dbReference type="SUPFAM" id="SSF143081">
    <property type="entry name" value="BB1717-like"/>
    <property type="match status" value="1"/>
</dbReference>
<evidence type="ECO:0000256" key="2">
    <source>
        <dbReference type="ARBA" id="ARBA00022670"/>
    </source>
</evidence>
<reference evidence="9 10" key="1">
    <citation type="journal article" date="2016" name="Antonie Van Leeuwenhoek">
        <title>Dongia soli sp. nov., isolated from soil from Dokdo, Korea.</title>
        <authorList>
            <person name="Kim D.U."/>
            <person name="Lee H."/>
            <person name="Kim H."/>
            <person name="Kim S.G."/>
            <person name="Ka J.O."/>
        </authorList>
    </citation>
    <scope>NUCLEOTIDE SEQUENCE [LARGE SCALE GENOMIC DNA]</scope>
    <source>
        <strain evidence="9 10">D78</strain>
    </source>
</reference>
<evidence type="ECO:0000256" key="4">
    <source>
        <dbReference type="ARBA" id="ARBA00022801"/>
    </source>
</evidence>
<keyword evidence="4 8" id="KW-0378">Hydrolase</keyword>
<keyword evidence="2 8" id="KW-0645">Protease</keyword>
<keyword evidence="5" id="KW-0190">Covalent protein-DNA linkage</keyword>
<evidence type="ECO:0000313" key="10">
    <source>
        <dbReference type="Proteomes" id="UP001279642"/>
    </source>
</evidence>
<dbReference type="PANTHER" id="PTHR13604">
    <property type="entry name" value="DC12-RELATED"/>
    <property type="match status" value="1"/>
</dbReference>
<evidence type="ECO:0000256" key="7">
    <source>
        <dbReference type="ARBA" id="ARBA00023239"/>
    </source>
</evidence>
<name>A0ABU5EER9_9PROT</name>
<dbReference type="Gene3D" id="3.90.1680.10">
    <property type="entry name" value="SOS response associated peptidase-like"/>
    <property type="match status" value="1"/>
</dbReference>
<evidence type="ECO:0000256" key="3">
    <source>
        <dbReference type="ARBA" id="ARBA00022763"/>
    </source>
</evidence>
<keyword evidence="6" id="KW-0238">DNA-binding</keyword>
<dbReference type="InterPro" id="IPR036590">
    <property type="entry name" value="SRAP-like"/>
</dbReference>
<dbReference type="PANTHER" id="PTHR13604:SF0">
    <property type="entry name" value="ABASIC SITE PROCESSING PROTEIN HMCES"/>
    <property type="match status" value="1"/>
</dbReference>
<organism evidence="9 10">
    <name type="scientific">Dongia soli</name>
    <dbReference type="NCBI Taxonomy" id="600628"/>
    <lineage>
        <taxon>Bacteria</taxon>
        <taxon>Pseudomonadati</taxon>
        <taxon>Pseudomonadota</taxon>
        <taxon>Alphaproteobacteria</taxon>
        <taxon>Rhodospirillales</taxon>
        <taxon>Dongiaceae</taxon>
        <taxon>Dongia</taxon>
    </lineage>
</organism>
<evidence type="ECO:0000313" key="9">
    <source>
        <dbReference type="EMBL" id="MDY0884524.1"/>
    </source>
</evidence>
<protein>
    <recommendedName>
        <fullName evidence="8">Abasic site processing protein</fullName>
        <ecNumber evidence="8">3.4.-.-</ecNumber>
    </recommendedName>
</protein>
<keyword evidence="3" id="KW-0227">DNA damage</keyword>
<evidence type="ECO:0000256" key="5">
    <source>
        <dbReference type="ARBA" id="ARBA00023124"/>
    </source>
</evidence>
<dbReference type="InterPro" id="IPR003738">
    <property type="entry name" value="SRAP"/>
</dbReference>
<comment type="similarity">
    <text evidence="1 8">Belongs to the SOS response-associated peptidase family.</text>
</comment>
<dbReference type="Pfam" id="PF02586">
    <property type="entry name" value="SRAP"/>
    <property type="match status" value="1"/>
</dbReference>